<feature type="region of interest" description="Disordered" evidence="1">
    <location>
        <begin position="1"/>
        <end position="64"/>
    </location>
</feature>
<feature type="region of interest" description="Disordered" evidence="1">
    <location>
        <begin position="83"/>
        <end position="114"/>
    </location>
</feature>
<dbReference type="Proteomes" id="UP001189429">
    <property type="component" value="Unassembled WGS sequence"/>
</dbReference>
<sequence>MRRAPRWLRCPYPQDPTPQDPQLCTTSVPPTPPARTPLREAQRRSRQQRAGSPPGASRRISPARARCQAVVLWRVCGRPWQAPSADRLQARGSRAKRGGEKREASTGCGDRVGDRNDNEIYWQRQKQGAEGVHPTLRAGRLHALQVGKLPRAGSHDISVCSSSKKKLLKMDRERALGIRPTAVRDALQPS</sequence>
<organism evidence="2 3">
    <name type="scientific">Prorocentrum cordatum</name>
    <dbReference type="NCBI Taxonomy" id="2364126"/>
    <lineage>
        <taxon>Eukaryota</taxon>
        <taxon>Sar</taxon>
        <taxon>Alveolata</taxon>
        <taxon>Dinophyceae</taxon>
        <taxon>Prorocentrales</taxon>
        <taxon>Prorocentraceae</taxon>
        <taxon>Prorocentrum</taxon>
    </lineage>
</organism>
<keyword evidence="3" id="KW-1185">Reference proteome</keyword>
<name>A0ABN9VLW5_9DINO</name>
<reference evidence="2" key="1">
    <citation type="submission" date="2023-10" db="EMBL/GenBank/DDBJ databases">
        <authorList>
            <person name="Chen Y."/>
            <person name="Shah S."/>
            <person name="Dougan E. K."/>
            <person name="Thang M."/>
            <person name="Chan C."/>
        </authorList>
    </citation>
    <scope>NUCLEOTIDE SEQUENCE [LARGE SCALE GENOMIC DNA]</scope>
</reference>
<gene>
    <name evidence="2" type="ORF">PCOR1329_LOCUS59179</name>
</gene>
<evidence type="ECO:0000313" key="3">
    <source>
        <dbReference type="Proteomes" id="UP001189429"/>
    </source>
</evidence>
<proteinExistence type="predicted"/>
<protein>
    <submittedName>
        <fullName evidence="2">Uncharacterized protein</fullName>
    </submittedName>
</protein>
<dbReference type="EMBL" id="CAUYUJ010017371">
    <property type="protein sequence ID" value="CAK0874211.1"/>
    <property type="molecule type" value="Genomic_DNA"/>
</dbReference>
<comment type="caution">
    <text evidence="2">The sequence shown here is derived from an EMBL/GenBank/DDBJ whole genome shotgun (WGS) entry which is preliminary data.</text>
</comment>
<accession>A0ABN9VLW5</accession>
<evidence type="ECO:0000313" key="2">
    <source>
        <dbReference type="EMBL" id="CAK0874211.1"/>
    </source>
</evidence>
<evidence type="ECO:0000256" key="1">
    <source>
        <dbReference type="SAM" id="MobiDB-lite"/>
    </source>
</evidence>